<dbReference type="PANTHER" id="PTHR21068:SF43">
    <property type="entry name" value="SPARTIN"/>
    <property type="match status" value="1"/>
</dbReference>
<feature type="compositionally biased region" description="Basic and acidic residues" evidence="1">
    <location>
        <begin position="593"/>
        <end position="607"/>
    </location>
</feature>
<dbReference type="EMBL" id="KV423970">
    <property type="protein sequence ID" value="KZT56964.1"/>
    <property type="molecule type" value="Genomic_DNA"/>
</dbReference>
<gene>
    <name evidence="3" type="ORF">CALCODRAFT_555661</name>
</gene>
<dbReference type="InterPro" id="IPR009686">
    <property type="entry name" value="Senescence/spartin_C"/>
</dbReference>
<evidence type="ECO:0000256" key="1">
    <source>
        <dbReference type="SAM" id="MobiDB-lite"/>
    </source>
</evidence>
<protein>
    <recommendedName>
        <fullName evidence="2">Senescence domain-containing protein</fullName>
    </recommendedName>
</protein>
<evidence type="ECO:0000313" key="3">
    <source>
        <dbReference type="EMBL" id="KZT56964.1"/>
    </source>
</evidence>
<dbReference type="GO" id="GO:0051301">
    <property type="term" value="P:cell division"/>
    <property type="evidence" value="ECO:0007669"/>
    <property type="project" value="TreeGrafter"/>
</dbReference>
<dbReference type="AlphaFoldDB" id="A0A165FMQ4"/>
<keyword evidence="4" id="KW-1185">Reference proteome</keyword>
<dbReference type="InterPro" id="IPR045036">
    <property type="entry name" value="Spartin-like"/>
</dbReference>
<organism evidence="3 4">
    <name type="scientific">Calocera cornea HHB12733</name>
    <dbReference type="NCBI Taxonomy" id="1353952"/>
    <lineage>
        <taxon>Eukaryota</taxon>
        <taxon>Fungi</taxon>
        <taxon>Dikarya</taxon>
        <taxon>Basidiomycota</taxon>
        <taxon>Agaricomycotina</taxon>
        <taxon>Dacrymycetes</taxon>
        <taxon>Dacrymycetales</taxon>
        <taxon>Dacrymycetaceae</taxon>
        <taxon>Calocera</taxon>
    </lineage>
</organism>
<dbReference type="Proteomes" id="UP000076842">
    <property type="component" value="Unassembled WGS sequence"/>
</dbReference>
<feature type="compositionally biased region" description="Pro residues" evidence="1">
    <location>
        <begin position="1"/>
        <end position="24"/>
    </location>
</feature>
<sequence>MTRSPSPSPPPPPPLPQRPPPPPALDKTREENVNIQPEQFLLLAFPSALVSLPPADPADRAVELLCVTYPAPAALPSAPGSAPQAPQTDTDTLLLLRLGPPAAPPPAAHPPPGDTHVIPLFPSQPILHAPHTRTFHFPSAEPALSITFPRSEAAPEWTDQEQSDVETLELLLRDYGVLHPPHHRALSPSSPLSLAQAAPPAYALPDDPRGRLLVVDEDSGAVLGELEHPALDLAAVSESPSLTQQAHEKDPVVIQLPPTPPEGEAPAETLVRPAETEEEFELILRGATVLSRAIQGATSAITGGINYAAQLYVAHVPPAPGGPTHLSPGAQAAVRSVHQVSGTAVRVTAKTTGVVHRFIERAIDKAGEAAQGLRGPQDPNAPPPPNTPWREATRKGGALLSRVLVGTDMLLTTVETSTQALVNSTTEGVSHVLEHRYGPEVGSASRTVSETVRNVGVVYVDARGVGHRALLKSVGKRAVQVTMMSGGKVSLGQAVVKPGEGPIEVLHGAMRETERLDEALAHRQGSASRRRQLERDAVAGTSGAKLVDRRQAGEGEGSTLRRRDPWEQEQGEEHQLTGPPGYDHALGYSVDKPAARDGKLIDIDTLD</sequence>
<dbReference type="STRING" id="1353952.A0A165FMQ4"/>
<reference evidence="3 4" key="1">
    <citation type="journal article" date="2016" name="Mol. Biol. Evol.">
        <title>Comparative Genomics of Early-Diverging Mushroom-Forming Fungi Provides Insights into the Origins of Lignocellulose Decay Capabilities.</title>
        <authorList>
            <person name="Nagy L.G."/>
            <person name="Riley R."/>
            <person name="Tritt A."/>
            <person name="Adam C."/>
            <person name="Daum C."/>
            <person name="Floudas D."/>
            <person name="Sun H."/>
            <person name="Yadav J.S."/>
            <person name="Pangilinan J."/>
            <person name="Larsson K.H."/>
            <person name="Matsuura K."/>
            <person name="Barry K."/>
            <person name="Labutti K."/>
            <person name="Kuo R."/>
            <person name="Ohm R.A."/>
            <person name="Bhattacharya S.S."/>
            <person name="Shirouzu T."/>
            <person name="Yoshinaga Y."/>
            <person name="Martin F.M."/>
            <person name="Grigoriev I.V."/>
            <person name="Hibbett D.S."/>
        </authorList>
    </citation>
    <scope>NUCLEOTIDE SEQUENCE [LARGE SCALE GENOMIC DNA]</scope>
    <source>
        <strain evidence="3 4">HHB12733</strain>
    </source>
</reference>
<name>A0A165FMQ4_9BASI</name>
<dbReference type="InParanoid" id="A0A165FMQ4"/>
<evidence type="ECO:0000259" key="2">
    <source>
        <dbReference type="Pfam" id="PF06911"/>
    </source>
</evidence>
<accession>A0A165FMQ4</accession>
<dbReference type="Pfam" id="PF06911">
    <property type="entry name" value="Senescence"/>
    <property type="match status" value="1"/>
</dbReference>
<feature type="domain" description="Senescence" evidence="2">
    <location>
        <begin position="283"/>
        <end position="476"/>
    </location>
</feature>
<feature type="compositionally biased region" description="Basic and acidic residues" evidence="1">
    <location>
        <begin position="546"/>
        <end position="575"/>
    </location>
</feature>
<evidence type="ECO:0000313" key="4">
    <source>
        <dbReference type="Proteomes" id="UP000076842"/>
    </source>
</evidence>
<proteinExistence type="predicted"/>
<dbReference type="GO" id="GO:0005886">
    <property type="term" value="C:plasma membrane"/>
    <property type="evidence" value="ECO:0007669"/>
    <property type="project" value="TreeGrafter"/>
</dbReference>
<dbReference type="PANTHER" id="PTHR21068">
    <property type="entry name" value="SPARTIN"/>
    <property type="match status" value="1"/>
</dbReference>
<feature type="region of interest" description="Disordered" evidence="1">
    <location>
        <begin position="368"/>
        <end position="392"/>
    </location>
</feature>
<feature type="region of interest" description="Disordered" evidence="1">
    <location>
        <begin position="519"/>
        <end position="607"/>
    </location>
</feature>
<feature type="region of interest" description="Disordered" evidence="1">
    <location>
        <begin position="1"/>
        <end position="34"/>
    </location>
</feature>
<dbReference type="OrthoDB" id="20821at2759"/>